<gene>
    <name evidence="2" type="ORF">EJ05DRAFT_485230</name>
</gene>
<feature type="compositionally biased region" description="Acidic residues" evidence="1">
    <location>
        <begin position="88"/>
        <end position="103"/>
    </location>
</feature>
<keyword evidence="3" id="KW-1185">Reference proteome</keyword>
<dbReference type="AlphaFoldDB" id="A0A6A6WDI7"/>
<reference evidence="2" key="1">
    <citation type="journal article" date="2020" name="Stud. Mycol.">
        <title>101 Dothideomycetes genomes: a test case for predicting lifestyles and emergence of pathogens.</title>
        <authorList>
            <person name="Haridas S."/>
            <person name="Albert R."/>
            <person name="Binder M."/>
            <person name="Bloem J."/>
            <person name="Labutti K."/>
            <person name="Salamov A."/>
            <person name="Andreopoulos B."/>
            <person name="Baker S."/>
            <person name="Barry K."/>
            <person name="Bills G."/>
            <person name="Bluhm B."/>
            <person name="Cannon C."/>
            <person name="Castanera R."/>
            <person name="Culley D."/>
            <person name="Daum C."/>
            <person name="Ezra D."/>
            <person name="Gonzalez J."/>
            <person name="Henrissat B."/>
            <person name="Kuo A."/>
            <person name="Liang C."/>
            <person name="Lipzen A."/>
            <person name="Lutzoni F."/>
            <person name="Magnuson J."/>
            <person name="Mondo S."/>
            <person name="Nolan M."/>
            <person name="Ohm R."/>
            <person name="Pangilinan J."/>
            <person name="Park H.-J."/>
            <person name="Ramirez L."/>
            <person name="Alfaro M."/>
            <person name="Sun H."/>
            <person name="Tritt A."/>
            <person name="Yoshinaga Y."/>
            <person name="Zwiers L.-H."/>
            <person name="Turgeon B."/>
            <person name="Goodwin S."/>
            <person name="Spatafora J."/>
            <person name="Crous P."/>
            <person name="Grigoriev I."/>
        </authorList>
    </citation>
    <scope>NUCLEOTIDE SEQUENCE</scope>
    <source>
        <strain evidence="2">CBS 121739</strain>
    </source>
</reference>
<protein>
    <submittedName>
        <fullName evidence="2">Uncharacterized protein</fullName>
    </submittedName>
</protein>
<dbReference type="Proteomes" id="UP000799437">
    <property type="component" value="Unassembled WGS sequence"/>
</dbReference>
<dbReference type="GeneID" id="54486483"/>
<organism evidence="2 3">
    <name type="scientific">Pseudovirgaria hyperparasitica</name>
    <dbReference type="NCBI Taxonomy" id="470096"/>
    <lineage>
        <taxon>Eukaryota</taxon>
        <taxon>Fungi</taxon>
        <taxon>Dikarya</taxon>
        <taxon>Ascomycota</taxon>
        <taxon>Pezizomycotina</taxon>
        <taxon>Dothideomycetes</taxon>
        <taxon>Dothideomycetes incertae sedis</taxon>
        <taxon>Acrospermales</taxon>
        <taxon>Acrospermaceae</taxon>
        <taxon>Pseudovirgaria</taxon>
    </lineage>
</organism>
<name>A0A6A6WDI7_9PEZI</name>
<evidence type="ECO:0000313" key="2">
    <source>
        <dbReference type="EMBL" id="KAF2759171.1"/>
    </source>
</evidence>
<sequence length="120" mass="12953">MDGMDGMDCMDCMDGMDCRRRPPGSGSSAGCQAACAHARGIANDQGGLFGAFFLQLTSPSATGSALWYLWGDIALWRGDACAIRNDRTDDDDGDGDDEDEDDKKEDHDGLVMLLIWLAVR</sequence>
<feature type="region of interest" description="Disordered" evidence="1">
    <location>
        <begin position="85"/>
        <end position="105"/>
    </location>
</feature>
<dbReference type="RefSeq" id="XP_033601622.1">
    <property type="nucleotide sequence ID" value="XM_033745429.1"/>
</dbReference>
<evidence type="ECO:0000313" key="3">
    <source>
        <dbReference type="Proteomes" id="UP000799437"/>
    </source>
</evidence>
<evidence type="ECO:0000256" key="1">
    <source>
        <dbReference type="SAM" id="MobiDB-lite"/>
    </source>
</evidence>
<dbReference type="EMBL" id="ML996570">
    <property type="protein sequence ID" value="KAF2759171.1"/>
    <property type="molecule type" value="Genomic_DNA"/>
</dbReference>
<proteinExistence type="predicted"/>
<accession>A0A6A6WDI7</accession>